<evidence type="ECO:0000259" key="14">
    <source>
        <dbReference type="PROSITE" id="PS50893"/>
    </source>
</evidence>
<evidence type="ECO:0000256" key="7">
    <source>
        <dbReference type="ARBA" id="ARBA00022741"/>
    </source>
</evidence>
<evidence type="ECO:0000256" key="5">
    <source>
        <dbReference type="ARBA" id="ARBA00022475"/>
    </source>
</evidence>
<evidence type="ECO:0000256" key="6">
    <source>
        <dbReference type="ARBA" id="ARBA00022692"/>
    </source>
</evidence>
<comment type="subcellular location">
    <subcellularLocation>
        <location evidence="1">Cell membrane</location>
        <topology evidence="1">Multi-pass membrane protein</topology>
    </subcellularLocation>
</comment>
<dbReference type="InterPro" id="IPR039421">
    <property type="entry name" value="Type_1_exporter"/>
</dbReference>
<evidence type="ECO:0000256" key="2">
    <source>
        <dbReference type="ARBA" id="ARBA00006526"/>
    </source>
</evidence>
<dbReference type="SMART" id="SM00382">
    <property type="entry name" value="AAA"/>
    <property type="match status" value="1"/>
</dbReference>
<sequence>MDIFWNLGWFFKRHWLRYLGCVVCLVMIALVELYPPRLVGELVDAIQSGSFTSDILAETVGLIVAVGVAVFILRNGWRLLLFGGALELGRVIRLRLFHHLTRMSPGFYQRHKTGDLMAHATNDIRSVEASAAEGVLTLVDSVVAGTAVVGAMIWVCGWEMTVVALLPFPVMAFLISRYSAQLHKRFRESQEAFSNLNNRVQESVSGIRAVRAHYLGSAQMDRFAKQSNVVTETNMKVARVDALFDPTISMTVAFSMLGSLGFGAWRIQHGAMSVGELTTFVVYLSMMIWPMFAFGWLFNIVERGSASLKRINKLLAEQPDVKDNAADNQERLDGDIRFVSQGFEYPGSGTAALKEFDLTIRKGSFVGISGRTGGGKTSLLRLLLRQHDAKGVEVTIGGQRNDSVSLDALHSRFALVAQEPFLFSASISENIAFGKPGATQEEIEEVARLACIHDDILNFKDGYETQLGEKGVNLSGGQKQRITIARALLIDADYLLLDDAFCSLDMKTEAFILDQLLNSNRPRTLILITQRLTNLQLADQVVVMDKGEITEQGSHKALLAQQGWYANIFKRQANAIAAGLDPEAADLEGMKQVAHINGAASDAK</sequence>
<protein>
    <recommendedName>
        <fullName evidence="12">Multidrug resistance-like ATP-binding protein MdlA</fullName>
        <ecNumber evidence="3">7.6.2.2</ecNumber>
    </recommendedName>
</protein>
<evidence type="ECO:0000256" key="12">
    <source>
        <dbReference type="ARBA" id="ARBA00074518"/>
    </source>
</evidence>
<proteinExistence type="inferred from homology"/>
<dbReference type="OrthoDB" id="9806127at2"/>
<evidence type="ECO:0000313" key="17">
    <source>
        <dbReference type="Proteomes" id="UP000196573"/>
    </source>
</evidence>
<dbReference type="InterPro" id="IPR003439">
    <property type="entry name" value="ABC_transporter-like_ATP-bd"/>
</dbReference>
<dbReference type="SUPFAM" id="SSF52540">
    <property type="entry name" value="P-loop containing nucleoside triphosphate hydrolases"/>
    <property type="match status" value="1"/>
</dbReference>
<dbReference type="InterPro" id="IPR003593">
    <property type="entry name" value="AAA+_ATPase"/>
</dbReference>
<dbReference type="InterPro" id="IPR036640">
    <property type="entry name" value="ABC1_TM_sf"/>
</dbReference>
<dbReference type="InterPro" id="IPR017871">
    <property type="entry name" value="ABC_transporter-like_CS"/>
</dbReference>
<dbReference type="InterPro" id="IPR027417">
    <property type="entry name" value="P-loop_NTPase"/>
</dbReference>
<dbReference type="GO" id="GO:0016887">
    <property type="term" value="F:ATP hydrolysis activity"/>
    <property type="evidence" value="ECO:0007669"/>
    <property type="project" value="InterPro"/>
</dbReference>
<dbReference type="SUPFAM" id="SSF90123">
    <property type="entry name" value="ABC transporter transmembrane region"/>
    <property type="match status" value="1"/>
</dbReference>
<keyword evidence="7" id="KW-0547">Nucleotide-binding</keyword>
<feature type="transmembrane region" description="Helical" evidence="13">
    <location>
        <begin position="135"/>
        <end position="155"/>
    </location>
</feature>
<dbReference type="Pfam" id="PF00664">
    <property type="entry name" value="ABC_membrane"/>
    <property type="match status" value="1"/>
</dbReference>
<keyword evidence="16" id="KW-0378">Hydrolase</keyword>
<feature type="domain" description="ABC transmembrane type-1" evidence="15">
    <location>
        <begin position="19"/>
        <end position="303"/>
    </location>
</feature>
<dbReference type="PROSITE" id="PS50929">
    <property type="entry name" value="ABC_TM1F"/>
    <property type="match status" value="1"/>
</dbReference>
<comment type="catalytic activity">
    <reaction evidence="11">
        <text>ATP + H2O + xenobioticSide 1 = ADP + phosphate + xenobioticSide 2.</text>
        <dbReference type="EC" id="7.6.2.2"/>
    </reaction>
</comment>
<keyword evidence="9 13" id="KW-1133">Transmembrane helix</keyword>
<accession>A0A1X7AI42</accession>
<feature type="domain" description="ABC transporter" evidence="14">
    <location>
        <begin position="336"/>
        <end position="571"/>
    </location>
</feature>
<dbReference type="RefSeq" id="WP_087108850.1">
    <property type="nucleotide sequence ID" value="NZ_CBCSCN010000008.1"/>
</dbReference>
<dbReference type="PANTHER" id="PTHR43394">
    <property type="entry name" value="ATP-DEPENDENT PERMEASE MDL1, MITOCHONDRIAL"/>
    <property type="match status" value="1"/>
</dbReference>
<keyword evidence="5" id="KW-1003">Cell membrane</keyword>
<evidence type="ECO:0000256" key="10">
    <source>
        <dbReference type="ARBA" id="ARBA00023136"/>
    </source>
</evidence>
<organism evidence="16 17">
    <name type="scientific">Parendozoicomonas haliclonae</name>
    <dbReference type="NCBI Taxonomy" id="1960125"/>
    <lineage>
        <taxon>Bacteria</taxon>
        <taxon>Pseudomonadati</taxon>
        <taxon>Pseudomonadota</taxon>
        <taxon>Gammaproteobacteria</taxon>
        <taxon>Oceanospirillales</taxon>
        <taxon>Endozoicomonadaceae</taxon>
        <taxon>Parendozoicomonas</taxon>
    </lineage>
</organism>
<keyword evidence="4" id="KW-0813">Transport</keyword>
<keyword evidence="10 13" id="KW-0472">Membrane</keyword>
<feature type="transmembrane region" description="Helical" evidence="13">
    <location>
        <begin position="15"/>
        <end position="34"/>
    </location>
</feature>
<dbReference type="EC" id="7.6.2.2" evidence="3"/>
<dbReference type="GO" id="GO:0015421">
    <property type="term" value="F:ABC-type oligopeptide transporter activity"/>
    <property type="evidence" value="ECO:0007669"/>
    <property type="project" value="TreeGrafter"/>
</dbReference>
<evidence type="ECO:0000256" key="13">
    <source>
        <dbReference type="SAM" id="Phobius"/>
    </source>
</evidence>
<gene>
    <name evidence="16" type="primary">yheI_2</name>
    <name evidence="16" type="ORF">EHSB41UT_01733</name>
</gene>
<feature type="transmembrane region" description="Helical" evidence="13">
    <location>
        <begin position="55"/>
        <end position="73"/>
    </location>
</feature>
<dbReference type="PROSITE" id="PS00211">
    <property type="entry name" value="ABC_TRANSPORTER_1"/>
    <property type="match status" value="1"/>
</dbReference>
<keyword evidence="8 16" id="KW-0067">ATP-binding</keyword>
<feature type="transmembrane region" description="Helical" evidence="13">
    <location>
        <begin position="161"/>
        <end position="180"/>
    </location>
</feature>
<dbReference type="AlphaFoldDB" id="A0A1X7AI42"/>
<dbReference type="GO" id="GO:0008559">
    <property type="term" value="F:ABC-type xenobiotic transporter activity"/>
    <property type="evidence" value="ECO:0007669"/>
    <property type="project" value="UniProtKB-EC"/>
</dbReference>
<evidence type="ECO:0000256" key="1">
    <source>
        <dbReference type="ARBA" id="ARBA00004651"/>
    </source>
</evidence>
<evidence type="ECO:0000256" key="4">
    <source>
        <dbReference type="ARBA" id="ARBA00022448"/>
    </source>
</evidence>
<dbReference type="GO" id="GO:0005524">
    <property type="term" value="F:ATP binding"/>
    <property type="evidence" value="ECO:0007669"/>
    <property type="project" value="UniProtKB-KW"/>
</dbReference>
<dbReference type="Pfam" id="PF00005">
    <property type="entry name" value="ABC_tran"/>
    <property type="match status" value="1"/>
</dbReference>
<dbReference type="PROSITE" id="PS50893">
    <property type="entry name" value="ABC_TRANSPORTER_2"/>
    <property type="match status" value="1"/>
</dbReference>
<keyword evidence="17" id="KW-1185">Reference proteome</keyword>
<dbReference type="Gene3D" id="3.40.50.300">
    <property type="entry name" value="P-loop containing nucleotide triphosphate hydrolases"/>
    <property type="match status" value="1"/>
</dbReference>
<comment type="similarity">
    <text evidence="2">Belongs to the ABC transporter superfamily. Drug exporter-2 (TC 3.A.1.117) family.</text>
</comment>
<dbReference type="FunFam" id="3.40.50.300:FF:000221">
    <property type="entry name" value="Multidrug ABC transporter ATP-binding protein"/>
    <property type="match status" value="1"/>
</dbReference>
<dbReference type="EMBL" id="FWPT01000003">
    <property type="protein sequence ID" value="SMA44106.1"/>
    <property type="molecule type" value="Genomic_DNA"/>
</dbReference>
<dbReference type="InterPro" id="IPR011527">
    <property type="entry name" value="ABC1_TM_dom"/>
</dbReference>
<reference evidence="16 17" key="1">
    <citation type="submission" date="2017-03" db="EMBL/GenBank/DDBJ databases">
        <authorList>
            <person name="Afonso C.L."/>
            <person name="Miller P.J."/>
            <person name="Scott M.A."/>
            <person name="Spackman E."/>
            <person name="Goraichik I."/>
            <person name="Dimitrov K.M."/>
            <person name="Suarez D.L."/>
            <person name="Swayne D.E."/>
        </authorList>
    </citation>
    <scope>NUCLEOTIDE SEQUENCE [LARGE SCALE GENOMIC DNA]</scope>
    <source>
        <strain evidence="16">SB41UT1</strain>
    </source>
</reference>
<evidence type="ECO:0000256" key="9">
    <source>
        <dbReference type="ARBA" id="ARBA00022989"/>
    </source>
</evidence>
<evidence type="ECO:0000313" key="16">
    <source>
        <dbReference type="EMBL" id="SMA44106.1"/>
    </source>
</evidence>
<keyword evidence="6 13" id="KW-0812">Transmembrane</keyword>
<feature type="transmembrane region" description="Helical" evidence="13">
    <location>
        <begin position="277"/>
        <end position="301"/>
    </location>
</feature>
<evidence type="ECO:0000256" key="3">
    <source>
        <dbReference type="ARBA" id="ARBA00012191"/>
    </source>
</evidence>
<dbReference type="Proteomes" id="UP000196573">
    <property type="component" value="Unassembled WGS sequence"/>
</dbReference>
<dbReference type="PANTHER" id="PTHR43394:SF1">
    <property type="entry name" value="ATP-BINDING CASSETTE SUB-FAMILY B MEMBER 10, MITOCHONDRIAL"/>
    <property type="match status" value="1"/>
</dbReference>
<evidence type="ECO:0000259" key="15">
    <source>
        <dbReference type="PROSITE" id="PS50929"/>
    </source>
</evidence>
<name>A0A1X7AI42_9GAMM</name>
<dbReference type="CDD" id="cd18541">
    <property type="entry name" value="ABC_6TM_TmrB_like"/>
    <property type="match status" value="1"/>
</dbReference>
<dbReference type="Gene3D" id="1.20.1560.10">
    <property type="entry name" value="ABC transporter type 1, transmembrane domain"/>
    <property type="match status" value="1"/>
</dbReference>
<evidence type="ECO:0000256" key="8">
    <source>
        <dbReference type="ARBA" id="ARBA00022840"/>
    </source>
</evidence>
<dbReference type="GO" id="GO:0005886">
    <property type="term" value="C:plasma membrane"/>
    <property type="evidence" value="ECO:0007669"/>
    <property type="project" value="UniProtKB-SubCell"/>
</dbReference>
<feature type="transmembrane region" description="Helical" evidence="13">
    <location>
        <begin position="243"/>
        <end position="265"/>
    </location>
</feature>
<evidence type="ECO:0000256" key="11">
    <source>
        <dbReference type="ARBA" id="ARBA00034018"/>
    </source>
</evidence>
<dbReference type="FunFam" id="1.20.1560.10:FF:000011">
    <property type="entry name" value="Multidrug ABC transporter ATP-binding protein"/>
    <property type="match status" value="1"/>
</dbReference>